<organism evidence="1 2">
    <name type="scientific">Bradyrhizobium arachidis</name>
    <dbReference type="NCBI Taxonomy" id="858423"/>
    <lineage>
        <taxon>Bacteria</taxon>
        <taxon>Pseudomonadati</taxon>
        <taxon>Pseudomonadota</taxon>
        <taxon>Alphaproteobacteria</taxon>
        <taxon>Hyphomicrobiales</taxon>
        <taxon>Nitrobacteraceae</taxon>
        <taxon>Bradyrhizobium</taxon>
    </lineage>
</organism>
<name>A0AAE7NZY2_9BRAD</name>
<dbReference type="KEGG" id="barh:WN72_23150"/>
<sequence length="121" mass="13645">MRMASPSIFPNDRLDKDFYLVLEEFRDGAAFRETDEGVTYSTLIGDMLTGQYDQVLRIVAFNPVEGWSRDVSEDIARELNRRIAAEGHEISDALRDFVESQLGRGIGIQLALPLRMASYAS</sequence>
<dbReference type="Proteomes" id="UP000594015">
    <property type="component" value="Chromosome"/>
</dbReference>
<evidence type="ECO:0000313" key="2">
    <source>
        <dbReference type="Proteomes" id="UP000594015"/>
    </source>
</evidence>
<gene>
    <name evidence="1" type="ORF">WN72_23150</name>
</gene>
<proteinExistence type="predicted"/>
<accession>A0AAE7NZY2</accession>
<evidence type="ECO:0000313" key="1">
    <source>
        <dbReference type="EMBL" id="QOZ73520.1"/>
    </source>
</evidence>
<dbReference type="EMBL" id="CP030050">
    <property type="protein sequence ID" value="QOZ73520.1"/>
    <property type="molecule type" value="Genomic_DNA"/>
</dbReference>
<protein>
    <submittedName>
        <fullName evidence="1">Uncharacterized protein</fullName>
    </submittedName>
</protein>
<reference evidence="1 2" key="1">
    <citation type="submission" date="2018-06" db="EMBL/GenBank/DDBJ databases">
        <title>Comparative genomics of Bradyrhizobium nodulating Arachidis hypogaea.</title>
        <authorList>
            <person name="Li Y."/>
        </authorList>
    </citation>
    <scope>NUCLEOTIDE SEQUENCE [LARGE SCALE GENOMIC DNA]</scope>
    <source>
        <strain evidence="1 2">CCBAU 051107</strain>
    </source>
</reference>
<dbReference type="AlphaFoldDB" id="A0AAE7NZY2"/>